<evidence type="ECO:0000256" key="1">
    <source>
        <dbReference type="SAM" id="MobiDB-lite"/>
    </source>
</evidence>
<dbReference type="AlphaFoldDB" id="A0AAF3FCY6"/>
<feature type="compositionally biased region" description="Polar residues" evidence="1">
    <location>
        <begin position="1"/>
        <end position="21"/>
    </location>
</feature>
<name>A0AAF3FCY6_9BILA</name>
<accession>A0AAF3FCY6</accession>
<reference evidence="3" key="1">
    <citation type="submission" date="2024-02" db="UniProtKB">
        <authorList>
            <consortium name="WormBaseParasite"/>
        </authorList>
    </citation>
    <scope>IDENTIFICATION</scope>
</reference>
<sequence>MRWNNLQGQQQRVYASQNAKQPLSGLESEPEMSCLYQGRIKGHHYRLYDSSIADAGGSTFVITHGPWVEVTLYSKERNTISFDIEP</sequence>
<dbReference type="Proteomes" id="UP000887575">
    <property type="component" value="Unassembled WGS sequence"/>
</dbReference>
<organism evidence="2 3">
    <name type="scientific">Mesorhabditis belari</name>
    <dbReference type="NCBI Taxonomy" id="2138241"/>
    <lineage>
        <taxon>Eukaryota</taxon>
        <taxon>Metazoa</taxon>
        <taxon>Ecdysozoa</taxon>
        <taxon>Nematoda</taxon>
        <taxon>Chromadorea</taxon>
        <taxon>Rhabditida</taxon>
        <taxon>Rhabditina</taxon>
        <taxon>Rhabditomorpha</taxon>
        <taxon>Rhabditoidea</taxon>
        <taxon>Rhabditidae</taxon>
        <taxon>Mesorhabditinae</taxon>
        <taxon>Mesorhabditis</taxon>
    </lineage>
</organism>
<feature type="region of interest" description="Disordered" evidence="1">
    <location>
        <begin position="1"/>
        <end position="26"/>
    </location>
</feature>
<evidence type="ECO:0000313" key="3">
    <source>
        <dbReference type="WBParaSite" id="MBELARI_LOCUS3752"/>
    </source>
</evidence>
<keyword evidence="2" id="KW-1185">Reference proteome</keyword>
<proteinExistence type="predicted"/>
<dbReference type="WBParaSite" id="MBELARI_LOCUS3752">
    <property type="protein sequence ID" value="MBELARI_LOCUS3752"/>
    <property type="gene ID" value="MBELARI_LOCUS3752"/>
</dbReference>
<protein>
    <submittedName>
        <fullName evidence="3">Uncharacterized protein</fullName>
    </submittedName>
</protein>
<evidence type="ECO:0000313" key="2">
    <source>
        <dbReference type="Proteomes" id="UP000887575"/>
    </source>
</evidence>